<accession>A0ABR1SN10</accession>
<comment type="caution">
    <text evidence="1">The sequence shown here is derived from an EMBL/GenBank/DDBJ whole genome shotgun (WGS) entry which is preliminary data.</text>
</comment>
<organism evidence="1 2">
    <name type="scientific">Apiospora rasikravindrae</name>
    <dbReference type="NCBI Taxonomy" id="990691"/>
    <lineage>
        <taxon>Eukaryota</taxon>
        <taxon>Fungi</taxon>
        <taxon>Dikarya</taxon>
        <taxon>Ascomycota</taxon>
        <taxon>Pezizomycotina</taxon>
        <taxon>Sordariomycetes</taxon>
        <taxon>Xylariomycetidae</taxon>
        <taxon>Amphisphaeriales</taxon>
        <taxon>Apiosporaceae</taxon>
        <taxon>Apiospora</taxon>
    </lineage>
</organism>
<name>A0ABR1SN10_9PEZI</name>
<evidence type="ECO:0000313" key="2">
    <source>
        <dbReference type="Proteomes" id="UP001444661"/>
    </source>
</evidence>
<sequence>MNPKQHSTCATKTFLTISSLGQHLRLAHSPKGRHYCKACCQFFQSASALKAHADSGVCRPTGGVSVDELPKMSHKHERPASKWNTVWQQLFPHLKRPRSPYPDGNHEIDQFVQFFLRALQRPMPGLMSHDRESIATLLQCQASRWRTEPGEPLDHALLTGPLTKTDGMLFSRSLRPSNQLAAIDSAMA</sequence>
<evidence type="ECO:0008006" key="3">
    <source>
        <dbReference type="Google" id="ProtNLM"/>
    </source>
</evidence>
<keyword evidence="2" id="KW-1185">Reference proteome</keyword>
<dbReference type="EMBL" id="JAQQWK010000009">
    <property type="protein sequence ID" value="KAK8035104.1"/>
    <property type="molecule type" value="Genomic_DNA"/>
</dbReference>
<dbReference type="PANTHER" id="PTHR38166:SF1">
    <property type="entry name" value="C2H2-TYPE DOMAIN-CONTAINING PROTEIN"/>
    <property type="match status" value="1"/>
</dbReference>
<evidence type="ECO:0000313" key="1">
    <source>
        <dbReference type="EMBL" id="KAK8035104.1"/>
    </source>
</evidence>
<dbReference type="Proteomes" id="UP001444661">
    <property type="component" value="Unassembled WGS sequence"/>
</dbReference>
<proteinExistence type="predicted"/>
<dbReference type="PANTHER" id="PTHR38166">
    <property type="entry name" value="C2H2-TYPE DOMAIN-CONTAINING PROTEIN-RELATED"/>
    <property type="match status" value="1"/>
</dbReference>
<reference evidence="1 2" key="1">
    <citation type="submission" date="2023-01" db="EMBL/GenBank/DDBJ databases">
        <title>Analysis of 21 Apiospora genomes using comparative genomics revels a genus with tremendous synthesis potential of carbohydrate active enzymes and secondary metabolites.</title>
        <authorList>
            <person name="Sorensen T."/>
        </authorList>
    </citation>
    <scope>NUCLEOTIDE SEQUENCE [LARGE SCALE GENOMIC DNA]</scope>
    <source>
        <strain evidence="1 2">CBS 33761</strain>
    </source>
</reference>
<gene>
    <name evidence="1" type="ORF">PG993_010099</name>
</gene>
<protein>
    <recommendedName>
        <fullName evidence="3">C2H2-type domain-containing protein</fullName>
    </recommendedName>
</protein>